<dbReference type="GO" id="GO:0005737">
    <property type="term" value="C:cytoplasm"/>
    <property type="evidence" value="ECO:0007669"/>
    <property type="project" value="TreeGrafter"/>
</dbReference>
<name>A0A9P6ER41_9AGAR</name>
<reference evidence="6" key="1">
    <citation type="submission" date="2020-11" db="EMBL/GenBank/DDBJ databases">
        <authorList>
            <consortium name="DOE Joint Genome Institute"/>
            <person name="Ahrendt S."/>
            <person name="Riley R."/>
            <person name="Andreopoulos W."/>
            <person name="Labutti K."/>
            <person name="Pangilinan J."/>
            <person name="Ruiz-Duenas F.J."/>
            <person name="Barrasa J.M."/>
            <person name="Sanchez-Garcia M."/>
            <person name="Camarero S."/>
            <person name="Miyauchi S."/>
            <person name="Serrano A."/>
            <person name="Linde D."/>
            <person name="Babiker R."/>
            <person name="Drula E."/>
            <person name="Ayuso-Fernandez I."/>
            <person name="Pacheco R."/>
            <person name="Padilla G."/>
            <person name="Ferreira P."/>
            <person name="Barriuso J."/>
            <person name="Kellner H."/>
            <person name="Castanera R."/>
            <person name="Alfaro M."/>
            <person name="Ramirez L."/>
            <person name="Pisabarro A.G."/>
            <person name="Kuo A."/>
            <person name="Tritt A."/>
            <person name="Lipzen A."/>
            <person name="He G."/>
            <person name="Yan M."/>
            <person name="Ng V."/>
            <person name="Cullen D."/>
            <person name="Martin F."/>
            <person name="Rosso M.-N."/>
            <person name="Henrissat B."/>
            <person name="Hibbett D."/>
            <person name="Martinez A.T."/>
            <person name="Grigoriev I.V."/>
        </authorList>
    </citation>
    <scope>NUCLEOTIDE SEQUENCE</scope>
    <source>
        <strain evidence="6">CBS 506.95</strain>
    </source>
</reference>
<sequence>MASDIPHVGAHCAVASCNILDFLPITCQCNQKFCSDHITPNSHDCDTILKADLAQTTFADKIHRCTVVGCGKLSLNGPNGAANETCPFCRYALCATHRHQDAHKCLEDEPQAHRNVSTKITTLIKPSTKGVRYRKPPTDPAKLAQWQRVELLKMQHAAIPVDPRDQDKAVPLDQRVHAVVAGDEVEKAFWFRKTLVAGKAIDLLCLQLGLNSTDDTRILLIKTSINGDQTTLRNNLPVAEQIENGCTLKMERCAKETE</sequence>
<dbReference type="OrthoDB" id="431929at2759"/>
<dbReference type="SUPFAM" id="SSF118310">
    <property type="entry name" value="AN1-like Zinc finger"/>
    <property type="match status" value="2"/>
</dbReference>
<evidence type="ECO:0000313" key="7">
    <source>
        <dbReference type="Proteomes" id="UP000807306"/>
    </source>
</evidence>
<evidence type="ECO:0000313" key="6">
    <source>
        <dbReference type="EMBL" id="KAF9533338.1"/>
    </source>
</evidence>
<evidence type="ECO:0000256" key="1">
    <source>
        <dbReference type="ARBA" id="ARBA00022723"/>
    </source>
</evidence>
<keyword evidence="1" id="KW-0479">Metal-binding</keyword>
<accession>A0A9P6ER41</accession>
<comment type="caution">
    <text evidence="6">The sequence shown here is derived from an EMBL/GenBank/DDBJ whole genome shotgun (WGS) entry which is preliminary data.</text>
</comment>
<keyword evidence="7" id="KW-1185">Reference proteome</keyword>
<keyword evidence="3" id="KW-0862">Zinc</keyword>
<dbReference type="PROSITE" id="PS51039">
    <property type="entry name" value="ZF_AN1"/>
    <property type="match status" value="1"/>
</dbReference>
<organism evidence="6 7">
    <name type="scientific">Crepidotus variabilis</name>
    <dbReference type="NCBI Taxonomy" id="179855"/>
    <lineage>
        <taxon>Eukaryota</taxon>
        <taxon>Fungi</taxon>
        <taxon>Dikarya</taxon>
        <taxon>Basidiomycota</taxon>
        <taxon>Agaricomycotina</taxon>
        <taxon>Agaricomycetes</taxon>
        <taxon>Agaricomycetidae</taxon>
        <taxon>Agaricales</taxon>
        <taxon>Agaricineae</taxon>
        <taxon>Crepidotaceae</taxon>
        <taxon>Crepidotus</taxon>
    </lineage>
</organism>
<feature type="domain" description="AN1-type" evidence="5">
    <location>
        <begin position="6"/>
        <end position="53"/>
    </location>
</feature>
<dbReference type="PANTHER" id="PTHR14677">
    <property type="entry name" value="ARSENITE INDUCUBLE RNA ASSOCIATED PROTEIN AIP-1-RELATED"/>
    <property type="match status" value="1"/>
</dbReference>
<dbReference type="Pfam" id="PF01428">
    <property type="entry name" value="zf-AN1"/>
    <property type="match status" value="1"/>
</dbReference>
<dbReference type="InterPro" id="IPR035896">
    <property type="entry name" value="AN1-like_Znf"/>
</dbReference>
<keyword evidence="2 4" id="KW-0863">Zinc-finger</keyword>
<dbReference type="InterPro" id="IPR000058">
    <property type="entry name" value="Znf_AN1"/>
</dbReference>
<proteinExistence type="predicted"/>
<dbReference type="SMART" id="SM00154">
    <property type="entry name" value="ZnF_AN1"/>
    <property type="match status" value="2"/>
</dbReference>
<dbReference type="GO" id="GO:0008270">
    <property type="term" value="F:zinc ion binding"/>
    <property type="evidence" value="ECO:0007669"/>
    <property type="project" value="UniProtKB-KW"/>
</dbReference>
<dbReference type="PANTHER" id="PTHR14677:SF20">
    <property type="entry name" value="ZINC FINGER AN1-TYPE CONTAINING 2A-RELATED"/>
    <property type="match status" value="1"/>
</dbReference>
<evidence type="ECO:0000259" key="5">
    <source>
        <dbReference type="PROSITE" id="PS51039"/>
    </source>
</evidence>
<gene>
    <name evidence="6" type="ORF">CPB83DRAFT_845100</name>
</gene>
<dbReference type="Gene3D" id="4.10.1110.10">
    <property type="entry name" value="AN1-like Zinc finger"/>
    <property type="match status" value="2"/>
</dbReference>
<dbReference type="AlphaFoldDB" id="A0A9P6ER41"/>
<dbReference type="EMBL" id="MU157828">
    <property type="protein sequence ID" value="KAF9533338.1"/>
    <property type="molecule type" value="Genomic_DNA"/>
</dbReference>
<evidence type="ECO:0000256" key="2">
    <source>
        <dbReference type="ARBA" id="ARBA00022771"/>
    </source>
</evidence>
<dbReference type="Proteomes" id="UP000807306">
    <property type="component" value="Unassembled WGS sequence"/>
</dbReference>
<protein>
    <recommendedName>
        <fullName evidence="5">AN1-type domain-containing protein</fullName>
    </recommendedName>
</protein>
<evidence type="ECO:0000256" key="3">
    <source>
        <dbReference type="ARBA" id="ARBA00022833"/>
    </source>
</evidence>
<evidence type="ECO:0000256" key="4">
    <source>
        <dbReference type="PROSITE-ProRule" id="PRU00449"/>
    </source>
</evidence>